<feature type="domain" description="DUF4116" evidence="1">
    <location>
        <begin position="331"/>
        <end position="378"/>
    </location>
</feature>
<dbReference type="InterPro" id="IPR025197">
    <property type="entry name" value="DUF4116"/>
</dbReference>
<dbReference type="GeneID" id="68112579"/>
<evidence type="ECO:0000313" key="3">
    <source>
        <dbReference type="Proteomes" id="UP000444721"/>
    </source>
</evidence>
<dbReference type="RefSeq" id="XP_044560080.1">
    <property type="nucleotide sequence ID" value="XM_044708877.1"/>
</dbReference>
<dbReference type="Pfam" id="PF13475">
    <property type="entry name" value="DUF4116"/>
    <property type="match status" value="6"/>
</dbReference>
<comment type="caution">
    <text evidence="2">The sequence shown here is derived from an EMBL/GenBank/DDBJ whole genome shotgun (WGS) entry which is preliminary data.</text>
</comment>
<feature type="domain" description="DUF4116" evidence="1">
    <location>
        <begin position="154"/>
        <end position="202"/>
    </location>
</feature>
<evidence type="ECO:0000259" key="1">
    <source>
        <dbReference type="Pfam" id="PF13475"/>
    </source>
</evidence>
<name>A0A6A5BE82_NAEFO</name>
<dbReference type="VEuPathDB" id="AmoebaDB:FDP41_005361"/>
<dbReference type="VEuPathDB" id="AmoebaDB:NfTy_065600"/>
<protein>
    <recommendedName>
        <fullName evidence="1">DUF4116 domain-containing protein</fullName>
    </recommendedName>
</protein>
<dbReference type="AlphaFoldDB" id="A0A6A5BE82"/>
<gene>
    <name evidence="2" type="ORF">FDP41_005361</name>
</gene>
<evidence type="ECO:0000313" key="2">
    <source>
        <dbReference type="EMBL" id="KAF0975367.1"/>
    </source>
</evidence>
<dbReference type="OMA" id="RCASHEL"/>
<proteinExistence type="predicted"/>
<feature type="domain" description="DUF4116" evidence="1">
    <location>
        <begin position="205"/>
        <end position="239"/>
    </location>
</feature>
<sequence length="562" mass="65923">MSKRKQYHVDHSNDCHSKLEINEQENGASEVKKIKLIHPNQNARMIMIDFSNSFSHHTESVDEIRGLELSLKKKFLLQQEGKKKWLLNRELKYEHFFPVEFMNDKEFILNHIKKYGYGFGFMASKLRQDRNFVLQAAQLEGGVLNYYKEDSLNDKEVVLEALKTKKGFSLESASPELLKDNNFVMEAIRLNEKSVWYASEKLWKDRELVFEAIKQNKKALQWVSHTLRDDKEFVLKALQLLYPEFENFVSISDANKEIMLKVVKDFGFLLKFASEELKNDRDVVCTALKSDYTSLEFASLDLQNDIEIALEETKRNGYALKYVSPQLKKTKDVVLTAVNQNGYALAYASDEMKKDREVVLAAVRKEGRALQYADKKLQKDQEIIFEAIKQDQSVFPYISHHLFYKDCSYWEYLNCERKHKELILKLAKLGVERLFRYIPNKFTEDRELVKKVANINGLSVVGLCHYSPLRNDKEIILEAVKNNGVALKFVSEELQKDPELVMEALKRNGFALDFSDELYQERMRHFYHDACLGKQQHSPQNCMSESKKHCDFLFLERRFREE</sequence>
<dbReference type="EMBL" id="VFQX01000044">
    <property type="protein sequence ID" value="KAF0975367.1"/>
    <property type="molecule type" value="Genomic_DNA"/>
</dbReference>
<accession>A0A6A5BE82</accession>
<dbReference type="VEuPathDB" id="AmoebaDB:NF0015310"/>
<dbReference type="Proteomes" id="UP000444721">
    <property type="component" value="Unassembled WGS sequence"/>
</dbReference>
<reference evidence="2 3" key="1">
    <citation type="journal article" date="2019" name="Sci. Rep.">
        <title>Nanopore sequencing improves the draft genome of the human pathogenic amoeba Naegleria fowleri.</title>
        <authorList>
            <person name="Liechti N."/>
            <person name="Schurch N."/>
            <person name="Bruggmann R."/>
            <person name="Wittwer M."/>
        </authorList>
    </citation>
    <scope>NUCLEOTIDE SEQUENCE [LARGE SCALE GENOMIC DNA]</scope>
    <source>
        <strain evidence="2 3">ATCC 30894</strain>
    </source>
</reference>
<feature type="domain" description="DUF4116" evidence="1">
    <location>
        <begin position="472"/>
        <end position="517"/>
    </location>
</feature>
<feature type="domain" description="DUF4116" evidence="1">
    <location>
        <begin position="104"/>
        <end position="149"/>
    </location>
</feature>
<feature type="domain" description="DUF4116" evidence="1">
    <location>
        <begin position="255"/>
        <end position="303"/>
    </location>
</feature>
<organism evidence="2 3">
    <name type="scientific">Naegleria fowleri</name>
    <name type="common">Brain eating amoeba</name>
    <dbReference type="NCBI Taxonomy" id="5763"/>
    <lineage>
        <taxon>Eukaryota</taxon>
        <taxon>Discoba</taxon>
        <taxon>Heterolobosea</taxon>
        <taxon>Tetramitia</taxon>
        <taxon>Eutetramitia</taxon>
        <taxon>Vahlkampfiidae</taxon>
        <taxon>Naegleria</taxon>
    </lineage>
</organism>
<keyword evidence="3" id="KW-1185">Reference proteome</keyword>